<feature type="region of interest" description="Disordered" evidence="8">
    <location>
        <begin position="114"/>
        <end position="171"/>
    </location>
</feature>
<dbReference type="EMBL" id="KY085903">
    <property type="protein sequence ID" value="ARJ61859.1"/>
    <property type="molecule type" value="Genomic_DNA"/>
</dbReference>
<evidence type="ECO:0000256" key="3">
    <source>
        <dbReference type="ARBA" id="ARBA00022670"/>
    </source>
</evidence>
<dbReference type="PANTHER" id="PTHR10381:SF15">
    <property type="entry name" value="CHLOROPLASTIC ATP-DEPENDENT CLP PROTEASE PROTEOLYTIC SUBUNIT 1"/>
    <property type="match status" value="1"/>
</dbReference>
<protein>
    <recommendedName>
        <fullName evidence="7">ATP-dependent Clp protease proteolytic subunit</fullName>
    </recommendedName>
</protein>
<keyword evidence="2 9" id="KW-0934">Plastid</keyword>
<proteinExistence type="inferred from homology"/>
<dbReference type="GO" id="GO:0009532">
    <property type="term" value="C:plastid stroma"/>
    <property type="evidence" value="ECO:0007669"/>
    <property type="project" value="UniProtKB-ARBA"/>
</dbReference>
<evidence type="ECO:0000256" key="5">
    <source>
        <dbReference type="ARBA" id="ARBA00022825"/>
    </source>
</evidence>
<evidence type="ECO:0000256" key="2">
    <source>
        <dbReference type="ARBA" id="ARBA00022640"/>
    </source>
</evidence>
<dbReference type="InterPro" id="IPR001907">
    <property type="entry name" value="ClpP"/>
</dbReference>
<dbReference type="Gene3D" id="3.90.226.10">
    <property type="entry name" value="2-enoyl-CoA Hydratase, Chain A, domain 1"/>
    <property type="match status" value="1"/>
</dbReference>
<dbReference type="InterPro" id="IPR018215">
    <property type="entry name" value="ClpP_Ser_AS"/>
</dbReference>
<keyword evidence="3 9" id="KW-0645">Protease</keyword>
<name>A0A1W6CAT8_9LAMI</name>
<evidence type="ECO:0000313" key="9">
    <source>
        <dbReference type="EMBL" id="ARJ61859.1"/>
    </source>
</evidence>
<geneLocation type="plastid" evidence="9"/>
<dbReference type="GO" id="GO:0009368">
    <property type="term" value="C:endopeptidase Clp complex"/>
    <property type="evidence" value="ECO:0007669"/>
    <property type="project" value="TreeGrafter"/>
</dbReference>
<dbReference type="PROSITE" id="PS00381">
    <property type="entry name" value="CLP_PROTEASE_SER"/>
    <property type="match status" value="1"/>
</dbReference>
<sequence>MPLGLPKVAFLMPGDEEMSWVEVYNVLYRSRFLILGTAIDEESGNQLVGLLVFLYMDAPNIDMVLAINSPGGSIVHGLAVFDMMEWVEPDVMTVNVGFAASMASLILAGGEAQKRSALPHSRGEDIRPEDRGDEDRRGEDRRGEDRRPEEEEIWSNGKDSWGEDEYPWSPE</sequence>
<dbReference type="PRINTS" id="PR00127">
    <property type="entry name" value="CLPPROTEASEP"/>
</dbReference>
<dbReference type="GO" id="GO:0004252">
    <property type="term" value="F:serine-type endopeptidase activity"/>
    <property type="evidence" value="ECO:0007669"/>
    <property type="project" value="InterPro"/>
</dbReference>
<comment type="similarity">
    <text evidence="1 7">Belongs to the peptidase S14 family.</text>
</comment>
<keyword evidence="4" id="KW-0378">Hydrolase</keyword>
<dbReference type="CDD" id="cd07017">
    <property type="entry name" value="S14_ClpP_2"/>
    <property type="match status" value="1"/>
</dbReference>
<dbReference type="GO" id="GO:0051117">
    <property type="term" value="F:ATPase binding"/>
    <property type="evidence" value="ECO:0007669"/>
    <property type="project" value="TreeGrafter"/>
</dbReference>
<dbReference type="GeneID" id="32882795"/>
<feature type="active site" evidence="6">
    <location>
        <position position="101"/>
    </location>
</feature>
<dbReference type="InterPro" id="IPR023562">
    <property type="entry name" value="ClpP/TepA"/>
</dbReference>
<dbReference type="GO" id="GO:0004176">
    <property type="term" value="F:ATP-dependent peptidase activity"/>
    <property type="evidence" value="ECO:0007669"/>
    <property type="project" value="InterPro"/>
</dbReference>
<feature type="compositionally biased region" description="Basic and acidic residues" evidence="8">
    <location>
        <begin position="121"/>
        <end position="149"/>
    </location>
</feature>
<dbReference type="GO" id="GO:0006515">
    <property type="term" value="P:protein quality control for misfolded or incompletely synthesized proteins"/>
    <property type="evidence" value="ECO:0007669"/>
    <property type="project" value="TreeGrafter"/>
</dbReference>
<gene>
    <name evidence="9" type="primary">clpP</name>
</gene>
<feature type="compositionally biased region" description="Acidic residues" evidence="8">
    <location>
        <begin position="162"/>
        <end position="171"/>
    </location>
</feature>
<accession>A0A1W6CAT8</accession>
<evidence type="ECO:0000256" key="1">
    <source>
        <dbReference type="ARBA" id="ARBA00007039"/>
    </source>
</evidence>
<dbReference type="Pfam" id="PF00574">
    <property type="entry name" value="CLP_protease"/>
    <property type="match status" value="1"/>
</dbReference>
<keyword evidence="5" id="KW-0720">Serine protease</keyword>
<dbReference type="AlphaFoldDB" id="A0A1W6CAT8"/>
<dbReference type="InterPro" id="IPR029045">
    <property type="entry name" value="ClpP/crotonase-like_dom_sf"/>
</dbReference>
<dbReference type="RefSeq" id="YP_009366280.1">
    <property type="nucleotide sequence ID" value="NC_034695.1"/>
</dbReference>
<evidence type="ECO:0000256" key="6">
    <source>
        <dbReference type="PROSITE-ProRule" id="PRU10085"/>
    </source>
</evidence>
<evidence type="ECO:0000256" key="8">
    <source>
        <dbReference type="SAM" id="MobiDB-lite"/>
    </source>
</evidence>
<evidence type="ECO:0000256" key="7">
    <source>
        <dbReference type="RuleBase" id="RU003567"/>
    </source>
</evidence>
<evidence type="ECO:0000256" key="4">
    <source>
        <dbReference type="ARBA" id="ARBA00022801"/>
    </source>
</evidence>
<organism evidence="9">
    <name type="scientific">Aloysia citrodora</name>
    <dbReference type="NCBI Taxonomy" id="925377"/>
    <lineage>
        <taxon>Eukaryota</taxon>
        <taxon>Viridiplantae</taxon>
        <taxon>Streptophyta</taxon>
        <taxon>Embryophyta</taxon>
        <taxon>Tracheophyta</taxon>
        <taxon>Spermatophyta</taxon>
        <taxon>Magnoliopsida</taxon>
        <taxon>eudicotyledons</taxon>
        <taxon>Gunneridae</taxon>
        <taxon>Pentapetalae</taxon>
        <taxon>asterids</taxon>
        <taxon>lamiids</taxon>
        <taxon>Lamiales</taxon>
        <taxon>Verbenaceae</taxon>
        <taxon>Lantaneae</taxon>
        <taxon>Aloysia</taxon>
    </lineage>
</organism>
<dbReference type="SUPFAM" id="SSF52096">
    <property type="entry name" value="ClpP/crotonase"/>
    <property type="match status" value="1"/>
</dbReference>
<dbReference type="PANTHER" id="PTHR10381">
    <property type="entry name" value="ATP-DEPENDENT CLP PROTEASE PROTEOLYTIC SUBUNIT"/>
    <property type="match status" value="1"/>
</dbReference>
<reference evidence="9" key="1">
    <citation type="submission" date="2016-10" db="EMBL/GenBank/DDBJ databases">
        <title>Plastid Genomes of Illicium.</title>
        <authorList>
            <person name="Zhang N."/>
            <person name="Handy S.M."/>
            <person name="Wen J."/>
        </authorList>
    </citation>
    <scope>NUCLEOTIDE SEQUENCE</scope>
</reference>
<comment type="catalytic activity">
    <reaction evidence="6">
        <text>Hydrolysis of proteins to small peptides in the presence of ATP and magnesium. alpha-casein is the usual test substrate. In the absence of ATP, only oligopeptides shorter than five residues are hydrolyzed (such as succinyl-Leu-Tyr-|-NHMec, and Leu-Tyr-Leu-|-Tyr-Trp, in which cleavage of the -Tyr-|-Leu- and -Tyr-|-Trp bonds also occurs).</text>
        <dbReference type="EC" id="3.4.21.92"/>
    </reaction>
</comment>